<organism evidence="1 2">
    <name type="scientific">Xylaria curta</name>
    <dbReference type="NCBI Taxonomy" id="42375"/>
    <lineage>
        <taxon>Eukaryota</taxon>
        <taxon>Fungi</taxon>
        <taxon>Dikarya</taxon>
        <taxon>Ascomycota</taxon>
        <taxon>Pezizomycotina</taxon>
        <taxon>Sordariomycetes</taxon>
        <taxon>Xylariomycetidae</taxon>
        <taxon>Xylariales</taxon>
        <taxon>Xylariaceae</taxon>
        <taxon>Xylaria</taxon>
    </lineage>
</organism>
<reference evidence="1" key="1">
    <citation type="submission" date="2022-10" db="EMBL/GenBank/DDBJ databases">
        <title>Genome Sequence of Xylaria curta.</title>
        <authorList>
            <person name="Buettner E."/>
        </authorList>
    </citation>
    <scope>NUCLEOTIDE SEQUENCE</scope>
    <source>
        <strain evidence="1">Babe10</strain>
    </source>
</reference>
<evidence type="ECO:0000313" key="2">
    <source>
        <dbReference type="Proteomes" id="UP001143856"/>
    </source>
</evidence>
<sequence length="346" mass="38234">MHRYSWVLAALGSVSPAVVSASPLAPRTPRYVSHPDRLDGVKEAFQRSWDGYYEYAFPNDSLKPISKSYENDRNGWGASAVDAISTALIMGKDDVVDQIVDHIKTVNFNRTVAGAEGVSLFETTIRYLGGLVSAYDFLTGPFEGQVDKESVQTILDQAVNLADLLSVAFNTPSGVPINSLIFNGPNGPVTAGDTTNGICYNRHVDLEWTRLSDITGNGKYANLTRKGEDYLLHVKNPDVGEPYPGLIGTDVNVKDGTFANSRGGWNGGTDSFYEYLIKMYLYDSERFGVFKERWIAAIDSTIKYLTSHPSSRPELTFLAAYNGAGKDKLNFVSSHRKFLHTHRCKY</sequence>
<comment type="caution">
    <text evidence="1">The sequence shown here is derived from an EMBL/GenBank/DDBJ whole genome shotgun (WGS) entry which is preliminary data.</text>
</comment>
<dbReference type="Proteomes" id="UP001143856">
    <property type="component" value="Unassembled WGS sequence"/>
</dbReference>
<proteinExistence type="predicted"/>
<protein>
    <submittedName>
        <fullName evidence="1">Uncharacterized protein</fullName>
    </submittedName>
</protein>
<evidence type="ECO:0000313" key="1">
    <source>
        <dbReference type="EMBL" id="KAJ2968073.1"/>
    </source>
</evidence>
<dbReference type="EMBL" id="JAPDGR010004445">
    <property type="protein sequence ID" value="KAJ2968073.1"/>
    <property type="molecule type" value="Genomic_DNA"/>
</dbReference>
<keyword evidence="2" id="KW-1185">Reference proteome</keyword>
<accession>A0ACC1MPD2</accession>
<name>A0ACC1MPD2_9PEZI</name>
<gene>
    <name evidence="1" type="ORF">NUW58_g10304</name>
</gene>